<comment type="caution">
    <text evidence="3">The sequence shown here is derived from an EMBL/GenBank/DDBJ whole genome shotgun (WGS) entry which is preliminary data.</text>
</comment>
<dbReference type="Gene3D" id="3.30.9.10">
    <property type="entry name" value="D-Amino Acid Oxidase, subunit A, domain 2"/>
    <property type="match status" value="1"/>
</dbReference>
<dbReference type="InterPro" id="IPR036188">
    <property type="entry name" value="FAD/NAD-bd_sf"/>
</dbReference>
<dbReference type="GO" id="GO:0005737">
    <property type="term" value="C:cytoplasm"/>
    <property type="evidence" value="ECO:0007669"/>
    <property type="project" value="TreeGrafter"/>
</dbReference>
<keyword evidence="4" id="KW-1185">Reference proteome</keyword>
<dbReference type="Proteomes" id="UP000273786">
    <property type="component" value="Unassembled WGS sequence"/>
</dbReference>
<evidence type="ECO:0000259" key="2">
    <source>
        <dbReference type="Pfam" id="PF01266"/>
    </source>
</evidence>
<sequence length="441" mass="48328">MLCMNGLWRREIKAPIYDESNGWFRSLGVVPPARPLKGSLRSDWVIVGGGACGLATARYLALLKPDDRIALIEASRIGFGASGRNSGFMLDHNTHGHTKSQAVTRRNNAICSAGTKLLRELVQTHGIECDWSDWGRIYVSAGVSGDRHLRDLQAAYERDNISYARLESDEMAQLVGTKFYRAGLKVGGNGLVNPAALMRGLAATLPPNVEVFEGTCVRSWRGGPTIEVLTDHGEVRSKNIIFCTSVFSGEFGIARNRIAPVALFASMTSPIPDRLMSAFGDTEFALLPATENGSTIRLIKGNRLLMRNCISFPRKSGFSQDFLASVEQRLRKAMIARWPQFASLEFTDTWSGLLGFTRNDAIEFGQVAPNVYVNVSSDAAPVARGTATGKLLAEKICGVRSKLLDLAETAPRAALIPPRAILKHVVNHRIRSAERRAREEF</sequence>
<dbReference type="Pfam" id="PF01266">
    <property type="entry name" value="DAO"/>
    <property type="match status" value="1"/>
</dbReference>
<dbReference type="PANTHER" id="PTHR13847:SF281">
    <property type="entry name" value="FAD DEPENDENT OXIDOREDUCTASE DOMAIN-CONTAINING PROTEIN"/>
    <property type="match status" value="1"/>
</dbReference>
<proteinExistence type="predicted"/>
<keyword evidence="1" id="KW-0560">Oxidoreductase</keyword>
<dbReference type="AlphaFoldDB" id="A0A3P3ELR6"/>
<dbReference type="InterPro" id="IPR006076">
    <property type="entry name" value="FAD-dep_OxRdtase"/>
</dbReference>
<dbReference type="Gene3D" id="3.50.50.60">
    <property type="entry name" value="FAD/NAD(P)-binding domain"/>
    <property type="match status" value="1"/>
</dbReference>
<dbReference type="EMBL" id="RQXT01000160">
    <property type="protein sequence ID" value="RRH86298.1"/>
    <property type="molecule type" value="Genomic_DNA"/>
</dbReference>
<accession>A0A3P3ELR6</accession>
<protein>
    <submittedName>
        <fullName evidence="3">FAD-binding oxidoreductase</fullName>
    </submittedName>
</protein>
<evidence type="ECO:0000313" key="4">
    <source>
        <dbReference type="Proteomes" id="UP000273786"/>
    </source>
</evidence>
<dbReference type="SUPFAM" id="SSF51905">
    <property type="entry name" value="FAD/NAD(P)-binding domain"/>
    <property type="match status" value="1"/>
</dbReference>
<name>A0A3P3ELR6_9HYPH</name>
<dbReference type="OrthoDB" id="9806601at2"/>
<feature type="domain" description="FAD dependent oxidoreductase" evidence="2">
    <location>
        <begin position="43"/>
        <end position="394"/>
    </location>
</feature>
<evidence type="ECO:0000313" key="3">
    <source>
        <dbReference type="EMBL" id="RRH86298.1"/>
    </source>
</evidence>
<dbReference type="GO" id="GO:0016491">
    <property type="term" value="F:oxidoreductase activity"/>
    <property type="evidence" value="ECO:0007669"/>
    <property type="project" value="UniProtKB-KW"/>
</dbReference>
<organism evidence="3 4">
    <name type="scientific">Mesorhizobium tamadayense</name>
    <dbReference type="NCBI Taxonomy" id="425306"/>
    <lineage>
        <taxon>Bacteria</taxon>
        <taxon>Pseudomonadati</taxon>
        <taxon>Pseudomonadota</taxon>
        <taxon>Alphaproteobacteria</taxon>
        <taxon>Hyphomicrobiales</taxon>
        <taxon>Phyllobacteriaceae</taxon>
        <taxon>Mesorhizobium</taxon>
    </lineage>
</organism>
<evidence type="ECO:0000256" key="1">
    <source>
        <dbReference type="ARBA" id="ARBA00023002"/>
    </source>
</evidence>
<gene>
    <name evidence="3" type="ORF">EH240_36960</name>
</gene>
<reference evidence="3 4" key="1">
    <citation type="submission" date="2018-11" db="EMBL/GenBank/DDBJ databases">
        <title>the genome of Mesorhizobium tamadayense DSM 28320.</title>
        <authorList>
            <person name="Gao J."/>
        </authorList>
    </citation>
    <scope>NUCLEOTIDE SEQUENCE [LARGE SCALE GENOMIC DNA]</scope>
    <source>
        <strain evidence="3 4">DSM 28320</strain>
    </source>
</reference>
<dbReference type="PANTHER" id="PTHR13847">
    <property type="entry name" value="SARCOSINE DEHYDROGENASE-RELATED"/>
    <property type="match status" value="1"/>
</dbReference>